<dbReference type="PANTHER" id="PTHR21015">
    <property type="entry name" value="UDP-N-ACETYLGLUCOSAMINE--N-ACETYLMURAMYL-(PENTAPEPTIDE) PYROPHOSPHORYL-UNDECAPRENOL N-ACETYLGLUCOSAMINE TRANSFERASE 1"/>
    <property type="match status" value="1"/>
</dbReference>
<comment type="function">
    <text evidence="10">Cell wall formation. Catalyzes the transfer of a GlcNAc subunit on undecaprenyl-pyrophosphoryl-MurNAc-pentapeptide (lipid intermediate I) to form undecaprenyl-pyrophosphoryl-MurNAc-(pentapeptide)GlcNAc (lipid intermediate II).</text>
</comment>
<dbReference type="GO" id="GO:0071555">
    <property type="term" value="P:cell wall organization"/>
    <property type="evidence" value="ECO:0007669"/>
    <property type="project" value="UniProtKB-KW"/>
</dbReference>
<keyword evidence="8 10" id="KW-0131">Cell cycle</keyword>
<evidence type="ECO:0000313" key="14">
    <source>
        <dbReference type="EMBL" id="MBA4692657.1"/>
    </source>
</evidence>
<keyword evidence="6 10" id="KW-0573">Peptidoglycan synthesis</keyword>
<feature type="domain" description="Glycosyltransferase family 28 N-terminal" evidence="12">
    <location>
        <begin position="4"/>
        <end position="139"/>
    </location>
</feature>
<comment type="similarity">
    <text evidence="10">Belongs to the glycosyltransferase 28 family. MurG subfamily.</text>
</comment>
<keyword evidence="9 10" id="KW-0961">Cell wall biogenesis/degradation</keyword>
<comment type="subcellular location">
    <subcellularLocation>
        <location evidence="10">Cell membrane</location>
        <topology evidence="10">Peripheral membrane protein</topology>
        <orientation evidence="10">Cytoplasmic side</orientation>
    </subcellularLocation>
</comment>
<dbReference type="PANTHER" id="PTHR21015:SF22">
    <property type="entry name" value="GLYCOSYLTRANSFERASE"/>
    <property type="match status" value="1"/>
</dbReference>
<dbReference type="Pfam" id="PF04101">
    <property type="entry name" value="Glyco_tran_28_C"/>
    <property type="match status" value="1"/>
</dbReference>
<dbReference type="GO" id="GO:0009252">
    <property type="term" value="P:peptidoglycan biosynthetic process"/>
    <property type="evidence" value="ECO:0007669"/>
    <property type="project" value="UniProtKB-UniRule"/>
</dbReference>
<dbReference type="UniPathway" id="UPA00219"/>
<dbReference type="Proteomes" id="UP000551848">
    <property type="component" value="Unassembled WGS sequence"/>
</dbReference>
<evidence type="ECO:0000259" key="13">
    <source>
        <dbReference type="Pfam" id="PF04101"/>
    </source>
</evidence>
<keyword evidence="1 10" id="KW-1003">Cell membrane</keyword>
<feature type="domain" description="Glycosyl transferase family 28 C-terminal" evidence="13">
    <location>
        <begin position="177"/>
        <end position="333"/>
    </location>
</feature>
<keyword evidence="5 10" id="KW-0133">Cell shape</keyword>
<dbReference type="InterPro" id="IPR007235">
    <property type="entry name" value="Glyco_trans_28_C"/>
</dbReference>
<gene>
    <name evidence="10" type="primary">murG</name>
    <name evidence="14" type="ORF">H2072_02795</name>
</gene>
<feature type="transmembrane region" description="Helical" evidence="11">
    <location>
        <begin position="64"/>
        <end position="84"/>
    </location>
</feature>
<dbReference type="AlphaFoldDB" id="A0A838Y1A4"/>
<organism evidence="14 15">
    <name type="scientific">SAR86 cluster bacterium</name>
    <dbReference type="NCBI Taxonomy" id="2030880"/>
    <lineage>
        <taxon>Bacteria</taxon>
        <taxon>Pseudomonadati</taxon>
        <taxon>Pseudomonadota</taxon>
        <taxon>Gammaproteobacteria</taxon>
        <taxon>SAR86 cluster</taxon>
    </lineage>
</organism>
<evidence type="ECO:0000256" key="2">
    <source>
        <dbReference type="ARBA" id="ARBA00022618"/>
    </source>
</evidence>
<feature type="binding site" evidence="10">
    <location>
        <position position="279"/>
    </location>
    <ligand>
        <name>UDP-N-acetyl-alpha-D-glucosamine</name>
        <dbReference type="ChEBI" id="CHEBI:57705"/>
    </ligand>
</feature>
<dbReference type="GO" id="GO:0008360">
    <property type="term" value="P:regulation of cell shape"/>
    <property type="evidence" value="ECO:0007669"/>
    <property type="project" value="UniProtKB-KW"/>
</dbReference>
<dbReference type="Gene3D" id="3.40.50.2000">
    <property type="entry name" value="Glycogen Phosphorylase B"/>
    <property type="match status" value="2"/>
</dbReference>
<evidence type="ECO:0000256" key="7">
    <source>
        <dbReference type="ARBA" id="ARBA00023136"/>
    </source>
</evidence>
<comment type="pathway">
    <text evidence="10">Cell wall biogenesis; peptidoglycan biosynthesis.</text>
</comment>
<feature type="transmembrane region" description="Helical" evidence="11">
    <location>
        <begin position="90"/>
        <end position="111"/>
    </location>
</feature>
<reference evidence="14 15" key="1">
    <citation type="submission" date="2020-06" db="EMBL/GenBank/DDBJ databases">
        <title>Dysbiosis in marine aquaculture revealed through microbiome analysis: reverse ecology for environmental sustainability.</title>
        <authorList>
            <person name="Haro-Moreno J.M."/>
            <person name="Coutinho F.H."/>
            <person name="Zaragoza-Solas A."/>
            <person name="Picazo A."/>
            <person name="Almagro-Moreno S."/>
            <person name="Lopez-Perez M."/>
        </authorList>
    </citation>
    <scope>NUCLEOTIDE SEQUENCE [LARGE SCALE GENOMIC DNA]</scope>
    <source>
        <strain evidence="14">MCMED-G41</strain>
    </source>
</reference>
<dbReference type="InterPro" id="IPR006009">
    <property type="entry name" value="GlcNAc_MurG"/>
</dbReference>
<comment type="catalytic activity">
    <reaction evidence="10">
        <text>di-trans,octa-cis-undecaprenyl diphospho-N-acetyl-alpha-D-muramoyl-L-alanyl-D-glutamyl-meso-2,6-diaminopimeloyl-D-alanyl-D-alanine + UDP-N-acetyl-alpha-D-glucosamine = di-trans,octa-cis-undecaprenyl diphospho-[N-acetyl-alpha-D-glucosaminyl-(1-&gt;4)]-N-acetyl-alpha-D-muramoyl-L-alanyl-D-glutamyl-meso-2,6-diaminopimeloyl-D-alanyl-D-alanine + UDP + H(+)</text>
        <dbReference type="Rhea" id="RHEA:31227"/>
        <dbReference type="ChEBI" id="CHEBI:15378"/>
        <dbReference type="ChEBI" id="CHEBI:57705"/>
        <dbReference type="ChEBI" id="CHEBI:58223"/>
        <dbReference type="ChEBI" id="CHEBI:61387"/>
        <dbReference type="ChEBI" id="CHEBI:61388"/>
        <dbReference type="EC" id="2.4.1.227"/>
    </reaction>
</comment>
<evidence type="ECO:0000313" key="15">
    <source>
        <dbReference type="Proteomes" id="UP000551848"/>
    </source>
</evidence>
<dbReference type="EC" id="2.4.1.227" evidence="10"/>
<keyword evidence="11" id="KW-1133">Transmembrane helix</keyword>
<evidence type="ECO:0000256" key="9">
    <source>
        <dbReference type="ARBA" id="ARBA00023316"/>
    </source>
</evidence>
<dbReference type="Pfam" id="PF03033">
    <property type="entry name" value="Glyco_transf_28"/>
    <property type="match status" value="1"/>
</dbReference>
<evidence type="ECO:0000256" key="3">
    <source>
        <dbReference type="ARBA" id="ARBA00022676"/>
    </source>
</evidence>
<dbReference type="EMBL" id="JACETL010000027">
    <property type="protein sequence ID" value="MBA4692657.1"/>
    <property type="molecule type" value="Genomic_DNA"/>
</dbReference>
<evidence type="ECO:0000259" key="12">
    <source>
        <dbReference type="Pfam" id="PF03033"/>
    </source>
</evidence>
<evidence type="ECO:0000256" key="11">
    <source>
        <dbReference type="SAM" id="Phobius"/>
    </source>
</evidence>
<keyword evidence="3 10" id="KW-0328">Glycosyltransferase</keyword>
<feature type="binding site" evidence="10">
    <location>
        <position position="183"/>
    </location>
    <ligand>
        <name>UDP-N-acetyl-alpha-D-glucosamine</name>
        <dbReference type="ChEBI" id="CHEBI:57705"/>
    </ligand>
</feature>
<sequence length="346" mass="38801">MKFLISAAGTGGHVFPALEFGRECIKNDHEVLWIGTKTGIENRVIPKNIKFLTIPMIGFRGKNLIFKITSLIGLIVSIFKSIFYIKKNNIDFIVCFGGYISLPVGLSAWICRKPLFLHEQNAIMGTSNKILKRFSKIVFLGFSINEPISKKTTLVGNPIKKLELSSFTNHNHDPVRIYITGGSQGSEFINKNVPIALNQLNIPLEVKHQSGNGKSLGIKELYSSNISIEVEEFYDSPHELILWSDFIISRAGALSLSEAISLKRGSLMIPLPSAIDNHQLLNAKYISDLDMGLIHTELESFKSLSQKLKHIIKKKLYLKWTKTETNLDHFQAAATMLSSILKFKNI</sequence>
<dbReference type="HAMAP" id="MF_00033">
    <property type="entry name" value="MurG"/>
    <property type="match status" value="1"/>
</dbReference>
<evidence type="ECO:0000256" key="8">
    <source>
        <dbReference type="ARBA" id="ARBA00023306"/>
    </source>
</evidence>
<dbReference type="CDD" id="cd03785">
    <property type="entry name" value="GT28_MurG"/>
    <property type="match status" value="1"/>
</dbReference>
<evidence type="ECO:0000256" key="10">
    <source>
        <dbReference type="HAMAP-Rule" id="MF_00033"/>
    </source>
</evidence>
<evidence type="ECO:0000256" key="1">
    <source>
        <dbReference type="ARBA" id="ARBA00022475"/>
    </source>
</evidence>
<comment type="caution">
    <text evidence="10">Lacks conserved residue(s) required for the propagation of feature annotation.</text>
</comment>
<keyword evidence="2 10" id="KW-0132">Cell division</keyword>
<dbReference type="SUPFAM" id="SSF53756">
    <property type="entry name" value="UDP-Glycosyltransferase/glycogen phosphorylase"/>
    <property type="match status" value="1"/>
</dbReference>
<comment type="caution">
    <text evidence="14">The sequence shown here is derived from an EMBL/GenBank/DDBJ whole genome shotgun (WGS) entry which is preliminary data.</text>
</comment>
<feature type="binding site" evidence="10">
    <location>
        <position position="121"/>
    </location>
    <ligand>
        <name>UDP-N-acetyl-alpha-D-glucosamine</name>
        <dbReference type="ChEBI" id="CHEBI:57705"/>
    </ligand>
</feature>
<evidence type="ECO:0000256" key="5">
    <source>
        <dbReference type="ARBA" id="ARBA00022960"/>
    </source>
</evidence>
<dbReference type="GO" id="GO:0005975">
    <property type="term" value="P:carbohydrate metabolic process"/>
    <property type="evidence" value="ECO:0007669"/>
    <property type="project" value="InterPro"/>
</dbReference>
<dbReference type="GO" id="GO:0005886">
    <property type="term" value="C:plasma membrane"/>
    <property type="evidence" value="ECO:0007669"/>
    <property type="project" value="UniProtKB-SubCell"/>
</dbReference>
<keyword evidence="4 10" id="KW-0808">Transferase</keyword>
<dbReference type="InterPro" id="IPR004276">
    <property type="entry name" value="GlycoTrans_28_N"/>
</dbReference>
<accession>A0A838Y1A4</accession>
<keyword evidence="7 10" id="KW-0472">Membrane</keyword>
<dbReference type="GO" id="GO:0051301">
    <property type="term" value="P:cell division"/>
    <property type="evidence" value="ECO:0007669"/>
    <property type="project" value="UniProtKB-KW"/>
</dbReference>
<dbReference type="GO" id="GO:0050511">
    <property type="term" value="F:undecaprenyldiphospho-muramoylpentapeptide beta-N-acetylglucosaminyltransferase activity"/>
    <property type="evidence" value="ECO:0007669"/>
    <property type="project" value="UniProtKB-UniRule"/>
</dbReference>
<feature type="binding site" evidence="10">
    <location>
        <begin position="10"/>
        <end position="12"/>
    </location>
    <ligand>
        <name>UDP-N-acetyl-alpha-D-glucosamine</name>
        <dbReference type="ChEBI" id="CHEBI:57705"/>
    </ligand>
</feature>
<proteinExistence type="inferred from homology"/>
<evidence type="ECO:0000256" key="6">
    <source>
        <dbReference type="ARBA" id="ARBA00022984"/>
    </source>
</evidence>
<evidence type="ECO:0000256" key="4">
    <source>
        <dbReference type="ARBA" id="ARBA00022679"/>
    </source>
</evidence>
<keyword evidence="11" id="KW-0812">Transmembrane</keyword>
<protein>
    <recommendedName>
        <fullName evidence="10">UDP-N-acetylglucosamine--N-acetylmuramyl-(pentapeptide) pyrophosphoryl-undecaprenol N-acetylglucosamine transferase</fullName>
        <ecNumber evidence="10">2.4.1.227</ecNumber>
    </recommendedName>
    <alternativeName>
        <fullName evidence="10">Undecaprenyl-PP-MurNAc-pentapeptide-UDPGlcNAc GlcNAc transferase</fullName>
    </alternativeName>
</protein>
<name>A0A838Y1A4_9GAMM</name>